<evidence type="ECO:0000259" key="11">
    <source>
        <dbReference type="PROSITE" id="PS51173"/>
    </source>
</evidence>
<comment type="caution">
    <text evidence="12">The sequence shown here is derived from an EMBL/GenBank/DDBJ whole genome shotgun (WGS) entry which is preliminary data.</text>
</comment>
<dbReference type="GO" id="GO:0004674">
    <property type="term" value="F:protein serine/threonine kinase activity"/>
    <property type="evidence" value="ECO:0007669"/>
    <property type="project" value="UniProtKB-KW"/>
</dbReference>
<dbReference type="SMART" id="SM00220">
    <property type="entry name" value="S_TKc"/>
    <property type="match status" value="1"/>
</dbReference>
<dbReference type="GO" id="GO:0004553">
    <property type="term" value="F:hydrolase activity, hydrolyzing O-glycosyl compounds"/>
    <property type="evidence" value="ECO:0007669"/>
    <property type="project" value="InterPro"/>
</dbReference>
<keyword evidence="3" id="KW-0808">Transferase</keyword>
<dbReference type="PROSITE" id="PS00107">
    <property type="entry name" value="PROTEIN_KINASE_ATP"/>
    <property type="match status" value="1"/>
</dbReference>
<dbReference type="InterPro" id="IPR017441">
    <property type="entry name" value="Protein_kinase_ATP_BS"/>
</dbReference>
<keyword evidence="6 7" id="KW-0067">ATP-binding</keyword>
<dbReference type="AlphaFoldDB" id="A0A5D3FDK6"/>
<feature type="compositionally biased region" description="Pro residues" evidence="8">
    <location>
        <begin position="309"/>
        <end position="320"/>
    </location>
</feature>
<dbReference type="Gene3D" id="2.60.40.290">
    <property type="match status" value="1"/>
</dbReference>
<dbReference type="SMART" id="SM00637">
    <property type="entry name" value="CBD_II"/>
    <property type="match status" value="1"/>
</dbReference>
<accession>A0A5D3FDK6</accession>
<feature type="domain" description="Protein kinase" evidence="10">
    <location>
        <begin position="15"/>
        <end position="251"/>
    </location>
</feature>
<evidence type="ECO:0000256" key="5">
    <source>
        <dbReference type="ARBA" id="ARBA00022777"/>
    </source>
</evidence>
<feature type="compositionally biased region" description="Basic and acidic residues" evidence="8">
    <location>
        <begin position="260"/>
        <end position="273"/>
    </location>
</feature>
<dbReference type="InterPro" id="IPR011009">
    <property type="entry name" value="Kinase-like_dom_sf"/>
</dbReference>
<dbReference type="InterPro" id="IPR008965">
    <property type="entry name" value="CBM2/CBM3_carb-bd_dom_sf"/>
</dbReference>
<dbReference type="GO" id="GO:0005524">
    <property type="term" value="F:ATP binding"/>
    <property type="evidence" value="ECO:0007669"/>
    <property type="project" value="UniProtKB-UniRule"/>
</dbReference>
<dbReference type="PROSITE" id="PS51173">
    <property type="entry name" value="CBM2"/>
    <property type="match status" value="1"/>
</dbReference>
<feature type="compositionally biased region" description="Low complexity" evidence="8">
    <location>
        <begin position="350"/>
        <end position="373"/>
    </location>
</feature>
<sequence>MPEIVAPGDRLGERYRLERPLGAGGMATVWRAVDLVLDRAVAVKVPKDGWPEEFTRRLRQEAKAAAGLTHPSITGVYDYGEQDGRTRTVPYVVMELLDGESLSARLTRGPLSWREAAGVCARVADALAAAHAAGIVHRDVKPANIFLTPVGVKVLDFGIAFTGPATAGGPVLGTPAYVAPELLTGAAPTAAADVFSLGVVLHEALTGLPVSTPSLPPDVPDEVAALCRRCLAERPEDRPTAAEAARVLAAAGGVQLATRHGGDDARPAEHGRWTPESPEPPGPPDATGVLAGPPVLPEPAPNPTRVLAEPPPQDPPPPAPRSFRRPLLIGGAAVGALALVALLLAALAPDSSDRASAGRPRSPSATSRPPSTACSVSYRLQGTWPEGFQASVRITNLGDRAIDGWTLGFEFPDGQSIVQLWNGGGSQNGAAVTVTAAGWNRSIPPRGTAEFGFLGRQDGANGVPSRFTLNGGECRS</sequence>
<organism evidence="12 13">
    <name type="scientific">Actinomadura decatromicini</name>
    <dbReference type="NCBI Taxonomy" id="2604572"/>
    <lineage>
        <taxon>Bacteria</taxon>
        <taxon>Bacillati</taxon>
        <taxon>Actinomycetota</taxon>
        <taxon>Actinomycetes</taxon>
        <taxon>Streptosporangiales</taxon>
        <taxon>Thermomonosporaceae</taxon>
        <taxon>Actinomadura</taxon>
    </lineage>
</organism>
<evidence type="ECO:0000256" key="2">
    <source>
        <dbReference type="ARBA" id="ARBA00022527"/>
    </source>
</evidence>
<dbReference type="GO" id="GO:0030247">
    <property type="term" value="F:polysaccharide binding"/>
    <property type="evidence" value="ECO:0007669"/>
    <property type="project" value="UniProtKB-UniRule"/>
</dbReference>
<keyword evidence="9" id="KW-0472">Membrane</keyword>
<evidence type="ECO:0000313" key="12">
    <source>
        <dbReference type="EMBL" id="TYK46058.1"/>
    </source>
</evidence>
<dbReference type="InterPro" id="IPR001919">
    <property type="entry name" value="CBD2"/>
</dbReference>
<dbReference type="Pfam" id="PF00553">
    <property type="entry name" value="CBM_2"/>
    <property type="match status" value="1"/>
</dbReference>
<evidence type="ECO:0000256" key="1">
    <source>
        <dbReference type="ARBA" id="ARBA00012513"/>
    </source>
</evidence>
<dbReference type="EC" id="2.7.11.1" evidence="1"/>
<name>A0A5D3FDK6_9ACTN</name>
<feature type="binding site" evidence="7">
    <location>
        <position position="44"/>
    </location>
    <ligand>
        <name>ATP</name>
        <dbReference type="ChEBI" id="CHEBI:30616"/>
    </ligand>
</feature>
<evidence type="ECO:0000259" key="10">
    <source>
        <dbReference type="PROSITE" id="PS50011"/>
    </source>
</evidence>
<dbReference type="SUPFAM" id="SSF49384">
    <property type="entry name" value="Carbohydrate-binding domain"/>
    <property type="match status" value="1"/>
</dbReference>
<keyword evidence="9" id="KW-0812">Transmembrane</keyword>
<keyword evidence="5 12" id="KW-0418">Kinase</keyword>
<evidence type="ECO:0000256" key="4">
    <source>
        <dbReference type="ARBA" id="ARBA00022741"/>
    </source>
</evidence>
<dbReference type="CDD" id="cd14014">
    <property type="entry name" value="STKc_PknB_like"/>
    <property type="match status" value="1"/>
</dbReference>
<dbReference type="PROSITE" id="PS50011">
    <property type="entry name" value="PROTEIN_KINASE_DOM"/>
    <property type="match status" value="1"/>
</dbReference>
<gene>
    <name evidence="12" type="ORF">FXF68_28040</name>
</gene>
<keyword evidence="13" id="KW-1185">Reference proteome</keyword>
<dbReference type="InterPro" id="IPR012291">
    <property type="entry name" value="CBM2_carb-bd_dom_sf"/>
</dbReference>
<feature type="domain" description="CBM2" evidence="11">
    <location>
        <begin position="367"/>
        <end position="476"/>
    </location>
</feature>
<evidence type="ECO:0000256" key="9">
    <source>
        <dbReference type="SAM" id="Phobius"/>
    </source>
</evidence>
<evidence type="ECO:0000256" key="8">
    <source>
        <dbReference type="SAM" id="MobiDB-lite"/>
    </source>
</evidence>
<feature type="region of interest" description="Disordered" evidence="8">
    <location>
        <begin position="350"/>
        <end position="374"/>
    </location>
</feature>
<feature type="region of interest" description="Disordered" evidence="8">
    <location>
        <begin position="257"/>
        <end position="323"/>
    </location>
</feature>
<dbReference type="Pfam" id="PF00069">
    <property type="entry name" value="Pkinase"/>
    <property type="match status" value="1"/>
</dbReference>
<dbReference type="EMBL" id="VSRQ01000006">
    <property type="protein sequence ID" value="TYK46058.1"/>
    <property type="molecule type" value="Genomic_DNA"/>
</dbReference>
<keyword evidence="4 7" id="KW-0547">Nucleotide-binding</keyword>
<dbReference type="RefSeq" id="WP_148764309.1">
    <property type="nucleotide sequence ID" value="NZ_VSRQ01000006.1"/>
</dbReference>
<dbReference type="InterPro" id="IPR008271">
    <property type="entry name" value="Ser/Thr_kinase_AS"/>
</dbReference>
<dbReference type="InterPro" id="IPR000719">
    <property type="entry name" value="Prot_kinase_dom"/>
</dbReference>
<protein>
    <recommendedName>
        <fullName evidence="1">non-specific serine/threonine protein kinase</fullName>
        <ecNumber evidence="1">2.7.11.1</ecNumber>
    </recommendedName>
</protein>
<feature type="transmembrane region" description="Helical" evidence="9">
    <location>
        <begin position="327"/>
        <end position="348"/>
    </location>
</feature>
<keyword evidence="9" id="KW-1133">Transmembrane helix</keyword>
<dbReference type="SUPFAM" id="SSF56112">
    <property type="entry name" value="Protein kinase-like (PK-like)"/>
    <property type="match status" value="1"/>
</dbReference>
<evidence type="ECO:0000256" key="6">
    <source>
        <dbReference type="ARBA" id="ARBA00022840"/>
    </source>
</evidence>
<dbReference type="Gene3D" id="3.30.200.20">
    <property type="entry name" value="Phosphorylase Kinase, domain 1"/>
    <property type="match status" value="1"/>
</dbReference>
<keyword evidence="2" id="KW-0723">Serine/threonine-protein kinase</keyword>
<dbReference type="Proteomes" id="UP000323505">
    <property type="component" value="Unassembled WGS sequence"/>
</dbReference>
<dbReference type="PANTHER" id="PTHR43289:SF6">
    <property type="entry name" value="SERINE_THREONINE-PROTEIN KINASE NEKL-3"/>
    <property type="match status" value="1"/>
</dbReference>
<reference evidence="12 13" key="1">
    <citation type="submission" date="2019-08" db="EMBL/GenBank/DDBJ databases">
        <title>Actinomadura sp. nov. CYP1-5 isolated from mountain soil.</title>
        <authorList>
            <person name="Songsumanus A."/>
            <person name="Kuncharoen N."/>
            <person name="Kudo T."/>
            <person name="Yuki M."/>
            <person name="Igarashi Y."/>
            <person name="Tanasupawat S."/>
        </authorList>
    </citation>
    <scope>NUCLEOTIDE SEQUENCE [LARGE SCALE GENOMIC DNA]</scope>
    <source>
        <strain evidence="12 13">CYP1-5</strain>
    </source>
</reference>
<dbReference type="Gene3D" id="1.10.510.10">
    <property type="entry name" value="Transferase(Phosphotransferase) domain 1"/>
    <property type="match status" value="1"/>
</dbReference>
<proteinExistence type="predicted"/>
<evidence type="ECO:0000313" key="13">
    <source>
        <dbReference type="Proteomes" id="UP000323505"/>
    </source>
</evidence>
<dbReference type="PROSITE" id="PS00108">
    <property type="entry name" value="PROTEIN_KINASE_ST"/>
    <property type="match status" value="1"/>
</dbReference>
<dbReference type="GO" id="GO:0005975">
    <property type="term" value="P:carbohydrate metabolic process"/>
    <property type="evidence" value="ECO:0007669"/>
    <property type="project" value="InterPro"/>
</dbReference>
<dbReference type="PANTHER" id="PTHR43289">
    <property type="entry name" value="MITOGEN-ACTIVATED PROTEIN KINASE KINASE KINASE 20-RELATED"/>
    <property type="match status" value="1"/>
</dbReference>
<evidence type="ECO:0000256" key="7">
    <source>
        <dbReference type="PROSITE-ProRule" id="PRU10141"/>
    </source>
</evidence>
<evidence type="ECO:0000256" key="3">
    <source>
        <dbReference type="ARBA" id="ARBA00022679"/>
    </source>
</evidence>